<evidence type="ECO:0000313" key="3">
    <source>
        <dbReference type="Proteomes" id="UP000823844"/>
    </source>
</evidence>
<dbReference type="CDD" id="cd09645">
    <property type="entry name" value="Cas5_I-E"/>
    <property type="match status" value="1"/>
</dbReference>
<dbReference type="InterPro" id="IPR013422">
    <property type="entry name" value="CRISPR-assoc_prot_Cas5_N"/>
</dbReference>
<protein>
    <submittedName>
        <fullName evidence="2">Type I-E CRISPR-associated protein Cas5/CasD</fullName>
    </submittedName>
</protein>
<dbReference type="Proteomes" id="UP000823844">
    <property type="component" value="Unassembled WGS sequence"/>
</dbReference>
<dbReference type="InterPro" id="IPR021124">
    <property type="entry name" value="CRISPR-assoc_prot_Cas5"/>
</dbReference>
<dbReference type="GO" id="GO:0051607">
    <property type="term" value="P:defense response to virus"/>
    <property type="evidence" value="ECO:0007669"/>
    <property type="project" value="UniProtKB-KW"/>
</dbReference>
<evidence type="ECO:0000313" key="2">
    <source>
        <dbReference type="EMBL" id="MBU3828268.1"/>
    </source>
</evidence>
<dbReference type="EMBL" id="JAHLFT010000049">
    <property type="protein sequence ID" value="MBU3828268.1"/>
    <property type="molecule type" value="Genomic_DNA"/>
</dbReference>
<organism evidence="2 3">
    <name type="scientific">Candidatus Lactobacillus pullistercoris</name>
    <dbReference type="NCBI Taxonomy" id="2838636"/>
    <lineage>
        <taxon>Bacteria</taxon>
        <taxon>Bacillati</taxon>
        <taxon>Bacillota</taxon>
        <taxon>Bacilli</taxon>
        <taxon>Lactobacillales</taxon>
        <taxon>Lactobacillaceae</taxon>
        <taxon>Lactobacillus</taxon>
    </lineage>
</organism>
<name>A0A9E2KS55_9LACO</name>
<evidence type="ECO:0000256" key="1">
    <source>
        <dbReference type="ARBA" id="ARBA00023118"/>
    </source>
</evidence>
<dbReference type="GO" id="GO:0003723">
    <property type="term" value="F:RNA binding"/>
    <property type="evidence" value="ECO:0007669"/>
    <property type="project" value="InterPro"/>
</dbReference>
<proteinExistence type="predicted"/>
<comment type="caution">
    <text evidence="2">The sequence shown here is derived from an EMBL/GenBank/DDBJ whole genome shotgun (WGS) entry which is preliminary data.</text>
</comment>
<keyword evidence="1" id="KW-0051">Antiviral defense</keyword>
<sequence>MKTLTIKLKAPLQAYGNEATFGRRTTNPYPTKSAVIGMISASLGYGRNDKRILELNNLSFAVRSDQPGQVVNDFQIVEYAKSATKKAKKLTYRYYLQDAIFMVAIGSENEELIEKIHYALQHPKFPLFLGRRSCPPAGPLEIEMFNNQNPLNVLKSMDWQAAKWYQRKHPNFSAELVYDANLGARDHFVFQVKDKVGSFDQRNRYHDYREVVSTYIPMKNQINAHVETTHDIISNI</sequence>
<dbReference type="NCBIfam" id="TIGR01868">
    <property type="entry name" value="casD_Cas5e"/>
    <property type="match status" value="1"/>
</dbReference>
<dbReference type="GO" id="GO:0043571">
    <property type="term" value="P:maintenance of CRISPR repeat elements"/>
    <property type="evidence" value="ECO:0007669"/>
    <property type="project" value="InterPro"/>
</dbReference>
<dbReference type="Pfam" id="PF09704">
    <property type="entry name" value="Cas_Cas5d"/>
    <property type="match status" value="1"/>
</dbReference>
<dbReference type="Gene3D" id="3.30.70.2660">
    <property type="match status" value="1"/>
</dbReference>
<accession>A0A9E2KS55</accession>
<dbReference type="AlphaFoldDB" id="A0A9E2KS55"/>
<dbReference type="InterPro" id="IPR010147">
    <property type="entry name" value="CRISPR-assoc_prot_CasD"/>
</dbReference>
<gene>
    <name evidence="2" type="primary">cas5e</name>
    <name evidence="2" type="ORF">H9806_03870</name>
</gene>
<reference evidence="2" key="1">
    <citation type="journal article" date="2021" name="PeerJ">
        <title>Extensive microbial diversity within the chicken gut microbiome revealed by metagenomics and culture.</title>
        <authorList>
            <person name="Gilroy R."/>
            <person name="Ravi A."/>
            <person name="Getino M."/>
            <person name="Pursley I."/>
            <person name="Horton D.L."/>
            <person name="Alikhan N.F."/>
            <person name="Baker D."/>
            <person name="Gharbi K."/>
            <person name="Hall N."/>
            <person name="Watson M."/>
            <person name="Adriaenssens E.M."/>
            <person name="Foster-Nyarko E."/>
            <person name="Jarju S."/>
            <person name="Secka A."/>
            <person name="Antonio M."/>
            <person name="Oren A."/>
            <person name="Chaudhuri R.R."/>
            <person name="La Ragione R."/>
            <person name="Hildebrand F."/>
            <person name="Pallen M.J."/>
        </authorList>
    </citation>
    <scope>NUCLEOTIDE SEQUENCE</scope>
    <source>
        <strain evidence="2">F6-686</strain>
    </source>
</reference>
<dbReference type="NCBIfam" id="TIGR02593">
    <property type="entry name" value="CRISPR_cas5"/>
    <property type="match status" value="1"/>
</dbReference>
<reference evidence="2" key="2">
    <citation type="submission" date="2021-04" db="EMBL/GenBank/DDBJ databases">
        <authorList>
            <person name="Gilroy R."/>
        </authorList>
    </citation>
    <scope>NUCLEOTIDE SEQUENCE</scope>
    <source>
        <strain evidence="2">F6-686</strain>
    </source>
</reference>